<keyword evidence="3" id="KW-0472">Membrane</keyword>
<dbReference type="Gene3D" id="2.40.40.10">
    <property type="entry name" value="RlpA-like domain"/>
    <property type="match status" value="1"/>
</dbReference>
<dbReference type="InterPro" id="IPR009009">
    <property type="entry name" value="RlpA-like_DPBB"/>
</dbReference>
<dbReference type="GO" id="GO:0000270">
    <property type="term" value="P:peptidoglycan metabolic process"/>
    <property type="evidence" value="ECO:0007669"/>
    <property type="project" value="UniProtKB-UniRule"/>
</dbReference>
<dbReference type="eggNOG" id="COG0797">
    <property type="taxonomic scope" value="Bacteria"/>
</dbReference>
<dbReference type="OrthoDB" id="9779128at2"/>
<evidence type="ECO:0000256" key="3">
    <source>
        <dbReference type="HAMAP-Rule" id="MF_02071"/>
    </source>
</evidence>
<comment type="similarity">
    <text evidence="3 4">Belongs to the RlpA family.</text>
</comment>
<dbReference type="InterPro" id="IPR036908">
    <property type="entry name" value="RlpA-like_sf"/>
</dbReference>
<keyword evidence="2 3" id="KW-0961">Cell wall biogenesis/degradation</keyword>
<dbReference type="GO" id="GO:0005886">
    <property type="term" value="C:plasma membrane"/>
    <property type="evidence" value="ECO:0007669"/>
    <property type="project" value="UniProtKB-SubCell"/>
</dbReference>
<evidence type="ECO:0000313" key="8">
    <source>
        <dbReference type="Proteomes" id="UP000011910"/>
    </source>
</evidence>
<organism evidence="7 8">
    <name type="scientific">Cesiribacter andamanensis AMV16</name>
    <dbReference type="NCBI Taxonomy" id="1279009"/>
    <lineage>
        <taxon>Bacteria</taxon>
        <taxon>Pseudomonadati</taxon>
        <taxon>Bacteroidota</taxon>
        <taxon>Cytophagia</taxon>
        <taxon>Cytophagales</taxon>
        <taxon>Cesiribacteraceae</taxon>
        <taxon>Cesiribacter</taxon>
    </lineage>
</organism>
<dbReference type="GO" id="GO:0008932">
    <property type="term" value="F:lytic endotransglycosylase activity"/>
    <property type="evidence" value="ECO:0007669"/>
    <property type="project" value="UniProtKB-UniRule"/>
</dbReference>
<evidence type="ECO:0000313" key="7">
    <source>
        <dbReference type="EMBL" id="EMR03476.1"/>
    </source>
</evidence>
<dbReference type="InterPro" id="IPR034718">
    <property type="entry name" value="RlpA"/>
</dbReference>
<evidence type="ECO:0000256" key="1">
    <source>
        <dbReference type="ARBA" id="ARBA00023239"/>
    </source>
</evidence>
<dbReference type="HAMAP" id="MF_02071">
    <property type="entry name" value="RlpA"/>
    <property type="match status" value="1"/>
</dbReference>
<dbReference type="Pfam" id="PF03330">
    <property type="entry name" value="DPBB_1"/>
    <property type="match status" value="1"/>
</dbReference>
<dbReference type="RefSeq" id="WP_009194809.1">
    <property type="nucleotide sequence ID" value="NZ_AODQ01000025.1"/>
</dbReference>
<feature type="domain" description="RlpA-like protein double-psi beta-barrel" evidence="6">
    <location>
        <begin position="60"/>
        <end position="149"/>
    </location>
</feature>
<dbReference type="PANTHER" id="PTHR34183:SF8">
    <property type="entry name" value="ENDOLYTIC PEPTIDOGLYCAN TRANSGLYCOSYLASE RLPA-RELATED"/>
    <property type="match status" value="1"/>
</dbReference>
<keyword evidence="3" id="KW-1003">Cell membrane</keyword>
<dbReference type="InterPro" id="IPR012997">
    <property type="entry name" value="RplA"/>
</dbReference>
<evidence type="ECO:0000256" key="2">
    <source>
        <dbReference type="ARBA" id="ARBA00023316"/>
    </source>
</evidence>
<evidence type="ECO:0000256" key="4">
    <source>
        <dbReference type="RuleBase" id="RU003495"/>
    </source>
</evidence>
<comment type="caution">
    <text evidence="7">The sequence shown here is derived from an EMBL/GenBank/DDBJ whole genome shotgun (WGS) entry which is preliminary data.</text>
</comment>
<keyword evidence="3" id="KW-0449">Lipoprotein</keyword>
<dbReference type="SUPFAM" id="SSF50685">
    <property type="entry name" value="Barwin-like endoglucanases"/>
    <property type="match status" value="1"/>
</dbReference>
<keyword evidence="3" id="KW-0564">Palmitate</keyword>
<dbReference type="STRING" id="1279009.ADICEAN_01409"/>
<dbReference type="PROSITE" id="PS51257">
    <property type="entry name" value="PROKAR_LIPOPROTEIN"/>
    <property type="match status" value="1"/>
</dbReference>
<evidence type="ECO:0000256" key="5">
    <source>
        <dbReference type="SAM" id="SignalP"/>
    </source>
</evidence>
<dbReference type="NCBIfam" id="TIGR00413">
    <property type="entry name" value="rlpA"/>
    <property type="match status" value="1"/>
</dbReference>
<sequence length="159" mass="17206">MDKFLLYLICASFAFAACGQQSPPSDQIPAQEVDSATLARQAALAAIRDTSYVNSDYYTRTGLASYYADGLHGKPTASGEPYDTAAFTAAHRWMPFDTEVAVTNVKTGVTVIVRVNDRGPFNKSRRIDLSKAAAKALGMLDKGVAQVKIEAQLDPKDIR</sequence>
<feature type="signal peptide" evidence="5">
    <location>
        <begin position="1"/>
        <end position="16"/>
    </location>
</feature>
<keyword evidence="8" id="KW-1185">Reference proteome</keyword>
<comment type="subcellular location">
    <subcellularLocation>
        <location evidence="3">Cell membrane</location>
        <topology evidence="3">Lipid-anchor</topology>
    </subcellularLocation>
</comment>
<dbReference type="Proteomes" id="UP000011910">
    <property type="component" value="Unassembled WGS sequence"/>
</dbReference>
<protein>
    <recommendedName>
        <fullName evidence="3">Probable endolytic peptidoglycan transglycosylase RlpA</fullName>
        <ecNumber evidence="3">4.2.2.-</ecNumber>
    </recommendedName>
</protein>
<dbReference type="PANTHER" id="PTHR34183">
    <property type="entry name" value="ENDOLYTIC PEPTIDOGLYCAN TRANSGLYCOSYLASE RLPA"/>
    <property type="match status" value="1"/>
</dbReference>
<accession>M7N8D6</accession>
<feature type="chain" id="PRO_5009992299" description="Probable endolytic peptidoglycan transglycosylase RlpA" evidence="5">
    <location>
        <begin position="17"/>
        <end position="159"/>
    </location>
</feature>
<dbReference type="EMBL" id="AODQ01000025">
    <property type="protein sequence ID" value="EMR03476.1"/>
    <property type="molecule type" value="Genomic_DNA"/>
</dbReference>
<evidence type="ECO:0000259" key="6">
    <source>
        <dbReference type="Pfam" id="PF03330"/>
    </source>
</evidence>
<dbReference type="EC" id="4.2.2.-" evidence="3"/>
<gene>
    <name evidence="3" type="primary">rlpA</name>
    <name evidence="7" type="ORF">ADICEAN_01409</name>
</gene>
<comment type="function">
    <text evidence="3">Lytic transglycosylase with a strong preference for naked glycan strands that lack stem peptides.</text>
</comment>
<keyword evidence="1 3" id="KW-0456">Lyase</keyword>
<dbReference type="GO" id="GO:0071555">
    <property type="term" value="P:cell wall organization"/>
    <property type="evidence" value="ECO:0007669"/>
    <property type="project" value="UniProtKB-KW"/>
</dbReference>
<keyword evidence="5" id="KW-0732">Signal</keyword>
<dbReference type="CDD" id="cd22268">
    <property type="entry name" value="DPBB_RlpA-like"/>
    <property type="match status" value="1"/>
</dbReference>
<dbReference type="PATRIC" id="fig|1279009.4.peg.1428"/>
<reference evidence="7 8" key="1">
    <citation type="journal article" date="2013" name="Genome Announc.">
        <title>Draft Genome Sequence of Cesiribacter andamanensis Strain AMV16T, Isolated from a Soil Sample from a Mud Volcano in the Andaman Islands, India.</title>
        <authorList>
            <person name="Shivaji S."/>
            <person name="Ara S."/>
            <person name="Begum Z."/>
            <person name="Srinivas T.N."/>
            <person name="Singh A."/>
            <person name="Kumar Pinnaka A."/>
        </authorList>
    </citation>
    <scope>NUCLEOTIDE SEQUENCE [LARGE SCALE GENOMIC DNA]</scope>
    <source>
        <strain evidence="7 8">AMV16</strain>
    </source>
</reference>
<name>M7N8D6_9BACT</name>
<dbReference type="AlphaFoldDB" id="M7N8D6"/>
<proteinExistence type="inferred from homology"/>